<dbReference type="RefSeq" id="WP_066982437.1">
    <property type="nucleotide sequence ID" value="NZ_LUUI01000102.1"/>
</dbReference>
<dbReference type="EMBL" id="LUUI01000102">
    <property type="protein sequence ID" value="OAI15473.1"/>
    <property type="molecule type" value="Genomic_DNA"/>
</dbReference>
<dbReference type="PROSITE" id="PS00917">
    <property type="entry name" value="ASN_GLN_ASE_2"/>
    <property type="match status" value="1"/>
</dbReference>
<dbReference type="InterPro" id="IPR027473">
    <property type="entry name" value="L-asparaginase_C"/>
</dbReference>
<dbReference type="InterPro" id="IPR020827">
    <property type="entry name" value="Asparaginase/glutaminase_AS1"/>
</dbReference>
<dbReference type="PANTHER" id="PTHR11707:SF28">
    <property type="entry name" value="60 KDA LYSOPHOSPHOLIPASE"/>
    <property type="match status" value="1"/>
</dbReference>
<evidence type="ECO:0000313" key="7">
    <source>
        <dbReference type="EMBL" id="OAI15473.1"/>
    </source>
</evidence>
<dbReference type="Gene3D" id="3.40.50.1170">
    <property type="entry name" value="L-asparaginase, N-terminal domain"/>
    <property type="match status" value="1"/>
</dbReference>
<gene>
    <name evidence="7" type="ORF">A1359_00870</name>
</gene>
<feature type="active site" evidence="4">
    <location>
        <position position="12"/>
    </location>
</feature>
<evidence type="ECO:0000256" key="5">
    <source>
        <dbReference type="PROSITE-ProRule" id="PRU10100"/>
    </source>
</evidence>
<keyword evidence="8" id="KW-1185">Reference proteome</keyword>
<dbReference type="PIRSF" id="PIRSF001220">
    <property type="entry name" value="L-ASNase_gatD"/>
    <property type="match status" value="1"/>
</dbReference>
<dbReference type="PANTHER" id="PTHR11707">
    <property type="entry name" value="L-ASPARAGINASE"/>
    <property type="match status" value="1"/>
</dbReference>
<feature type="binding site" evidence="3">
    <location>
        <position position="58"/>
    </location>
    <ligand>
        <name>substrate</name>
    </ligand>
</feature>
<dbReference type="Pfam" id="PF00710">
    <property type="entry name" value="Asparaginase"/>
    <property type="match status" value="1"/>
</dbReference>
<comment type="similarity">
    <text evidence="1">Belongs to the asparaginase 1 family.</text>
</comment>
<dbReference type="STRING" id="980561.A1359_00870"/>
<evidence type="ECO:0000256" key="2">
    <source>
        <dbReference type="PIRSR" id="PIRSR001220-1"/>
    </source>
</evidence>
<organism evidence="7 8">
    <name type="scientific">Methylomonas lenta</name>
    <dbReference type="NCBI Taxonomy" id="980561"/>
    <lineage>
        <taxon>Bacteria</taxon>
        <taxon>Pseudomonadati</taxon>
        <taxon>Pseudomonadota</taxon>
        <taxon>Gammaproteobacteria</taxon>
        <taxon>Methylococcales</taxon>
        <taxon>Methylococcaceae</taxon>
        <taxon>Methylomonas</taxon>
    </lineage>
</organism>
<dbReference type="AlphaFoldDB" id="A0A177NDG4"/>
<dbReference type="PROSITE" id="PS51732">
    <property type="entry name" value="ASN_GLN_ASE_3"/>
    <property type="match status" value="1"/>
</dbReference>
<dbReference type="InterPro" id="IPR027474">
    <property type="entry name" value="L-asparaginase_N"/>
</dbReference>
<feature type="active site" description="O-isoaspartyl threonine intermediate" evidence="2">
    <location>
        <position position="12"/>
    </location>
</feature>
<dbReference type="InterPro" id="IPR036152">
    <property type="entry name" value="Asp/glu_Ase-like_sf"/>
</dbReference>
<protein>
    <submittedName>
        <fullName evidence="7">Asparaginase</fullName>
    </submittedName>
</protein>
<evidence type="ECO:0000256" key="1">
    <source>
        <dbReference type="ARBA" id="ARBA00010518"/>
    </source>
</evidence>
<dbReference type="PROSITE" id="PS00144">
    <property type="entry name" value="ASN_GLN_ASE_1"/>
    <property type="match status" value="1"/>
</dbReference>
<reference evidence="7 8" key="1">
    <citation type="submission" date="2016-03" db="EMBL/GenBank/DDBJ databases">
        <authorList>
            <person name="Ploux O."/>
        </authorList>
    </citation>
    <scope>NUCLEOTIDE SEQUENCE [LARGE SCALE GENOMIC DNA]</scope>
    <source>
        <strain evidence="7 8">R-45370</strain>
    </source>
</reference>
<dbReference type="PIRSF" id="PIRSF500176">
    <property type="entry name" value="L_ASNase"/>
    <property type="match status" value="1"/>
</dbReference>
<evidence type="ECO:0000259" key="6">
    <source>
        <dbReference type="Pfam" id="PF00710"/>
    </source>
</evidence>
<dbReference type="InterPro" id="IPR037152">
    <property type="entry name" value="L-asparaginase_N_sf"/>
</dbReference>
<feature type="binding site" evidence="3">
    <location>
        <begin position="90"/>
        <end position="91"/>
    </location>
    <ligand>
        <name>substrate</name>
    </ligand>
</feature>
<dbReference type="InterPro" id="IPR006034">
    <property type="entry name" value="Asparaginase/glutaminase-like"/>
</dbReference>
<dbReference type="GO" id="GO:0006520">
    <property type="term" value="P:amino acid metabolic process"/>
    <property type="evidence" value="ECO:0007669"/>
    <property type="project" value="InterPro"/>
</dbReference>
<feature type="active site" evidence="5">
    <location>
        <position position="90"/>
    </location>
</feature>
<evidence type="ECO:0000256" key="3">
    <source>
        <dbReference type="PIRSR" id="PIRSR001220-2"/>
    </source>
</evidence>
<dbReference type="SUPFAM" id="SSF53774">
    <property type="entry name" value="Glutaminase/Asparaginase"/>
    <property type="match status" value="1"/>
</dbReference>
<comment type="caution">
    <text evidence="7">The sequence shown here is derived from an EMBL/GenBank/DDBJ whole genome shotgun (WGS) entry which is preliminary data.</text>
</comment>
<dbReference type="InterPro" id="IPR027475">
    <property type="entry name" value="Asparaginase/glutaminase_AS2"/>
</dbReference>
<dbReference type="GO" id="GO:0004067">
    <property type="term" value="F:asparaginase activity"/>
    <property type="evidence" value="ECO:0007669"/>
    <property type="project" value="UniProtKB-UniRule"/>
</dbReference>
<proteinExistence type="inferred from homology"/>
<dbReference type="Gene3D" id="3.40.50.40">
    <property type="match status" value="1"/>
</dbReference>
<feature type="domain" description="L-asparaginase N-terminal" evidence="6">
    <location>
        <begin position="3"/>
        <end position="166"/>
    </location>
</feature>
<evidence type="ECO:0000313" key="8">
    <source>
        <dbReference type="Proteomes" id="UP000078476"/>
    </source>
</evidence>
<dbReference type="PRINTS" id="PR00139">
    <property type="entry name" value="ASNGLNASE"/>
</dbReference>
<evidence type="ECO:0000256" key="4">
    <source>
        <dbReference type="PROSITE-ProRule" id="PRU10099"/>
    </source>
</evidence>
<name>A0A177NDG4_9GAMM</name>
<dbReference type="SMART" id="SM00870">
    <property type="entry name" value="Asparaginase"/>
    <property type="match status" value="1"/>
</dbReference>
<dbReference type="OrthoDB" id="9788068at2"/>
<accession>A0A177NDG4</accession>
<sequence>MKNILLVFTGGTIGSQLQNGTIDTHQNAGFKLIQLFQQHYPNQNQLSFKTIQTEQILSENLHPQFWQQVIATIEAEVLDNVDGVIITHGTDTLAFSAAALGIYFNQIKIPILLVSSNMPLENPNANGLKNFICAVDYIRQKQAAGVFVPYQNPGHPMHLHIATRISSCLPLSSDFISVQSKPYLLFENGKFTHQHELPTRMTPSYPLKKQFANILLIKPYPGLNYSHFNLDNIDAVLHDLYHSGTACTSEQWGQQHSLLVFSEHCHHRNIPLFLAPSIKTDALYSTTQQLLTHNTKMIWNTSLESAYAKLALAYANFTDNQTIDDFLMRDIAWEQV</sequence>
<dbReference type="Proteomes" id="UP000078476">
    <property type="component" value="Unassembled WGS sequence"/>
</dbReference>